<dbReference type="Proteomes" id="UP000707731">
    <property type="component" value="Unassembled WGS sequence"/>
</dbReference>
<comment type="subcellular location">
    <subcellularLocation>
        <location evidence="6">Cell membrane</location>
        <topology evidence="6">Multi-pass membrane protein</topology>
    </subcellularLocation>
    <subcellularLocation>
        <location evidence="1">Membrane</location>
        <topology evidence="1">Multi-pass membrane protein</topology>
    </subcellularLocation>
</comment>
<dbReference type="Pfam" id="PF01061">
    <property type="entry name" value="ABC2_membrane"/>
    <property type="match status" value="1"/>
</dbReference>
<feature type="transmembrane region" description="Helical" evidence="6">
    <location>
        <begin position="20"/>
        <end position="44"/>
    </location>
</feature>
<evidence type="ECO:0000256" key="5">
    <source>
        <dbReference type="ARBA" id="ARBA00023251"/>
    </source>
</evidence>
<protein>
    <recommendedName>
        <fullName evidence="6">Transport permease protein</fullName>
    </recommendedName>
</protein>
<feature type="transmembrane region" description="Helical" evidence="6">
    <location>
        <begin position="170"/>
        <end position="189"/>
    </location>
</feature>
<proteinExistence type="inferred from homology"/>
<gene>
    <name evidence="8" type="ORF">IU449_18925</name>
</gene>
<evidence type="ECO:0000313" key="9">
    <source>
        <dbReference type="Proteomes" id="UP000707731"/>
    </source>
</evidence>
<evidence type="ECO:0000259" key="7">
    <source>
        <dbReference type="PROSITE" id="PS51012"/>
    </source>
</evidence>
<feature type="transmembrane region" description="Helical" evidence="6">
    <location>
        <begin position="222"/>
        <end position="243"/>
    </location>
</feature>
<accession>A0ABS0DDN2</accession>
<keyword evidence="6" id="KW-0813">Transport</keyword>
<feature type="transmembrane region" description="Helical" evidence="6">
    <location>
        <begin position="103"/>
        <end position="128"/>
    </location>
</feature>
<dbReference type="PROSITE" id="PS51012">
    <property type="entry name" value="ABC_TM2"/>
    <property type="match status" value="1"/>
</dbReference>
<keyword evidence="4 6" id="KW-0472">Membrane</keyword>
<dbReference type="InterPro" id="IPR051784">
    <property type="entry name" value="Nod_factor_ABC_transporter"/>
</dbReference>
<dbReference type="InterPro" id="IPR047817">
    <property type="entry name" value="ABC2_TM_bact-type"/>
</dbReference>
<comment type="caution">
    <text evidence="8">The sequence shown here is derived from an EMBL/GenBank/DDBJ whole genome shotgun (WGS) entry which is preliminary data.</text>
</comment>
<reference evidence="8 9" key="1">
    <citation type="submission" date="2020-10" db="EMBL/GenBank/DDBJ databases">
        <title>Identification of Nocardia species via Next-generation sequencing and recognition of intraspecies genetic diversity.</title>
        <authorList>
            <person name="Li P."/>
            <person name="Li P."/>
            <person name="Lu B."/>
        </authorList>
    </citation>
    <scope>NUCLEOTIDE SEQUENCE [LARGE SCALE GENOMIC DNA]</scope>
    <source>
        <strain evidence="8 9">BJ06-0143</strain>
    </source>
</reference>
<evidence type="ECO:0000256" key="3">
    <source>
        <dbReference type="ARBA" id="ARBA00022989"/>
    </source>
</evidence>
<name>A0ABS0DDN2_9NOCA</name>
<dbReference type="PIRSF" id="PIRSF006648">
    <property type="entry name" value="DrrB"/>
    <property type="match status" value="1"/>
</dbReference>
<evidence type="ECO:0000256" key="6">
    <source>
        <dbReference type="RuleBase" id="RU361157"/>
    </source>
</evidence>
<dbReference type="PANTHER" id="PTHR43229:SF2">
    <property type="entry name" value="NODULATION PROTEIN J"/>
    <property type="match status" value="1"/>
</dbReference>
<feature type="transmembrane region" description="Helical" evidence="6">
    <location>
        <begin position="140"/>
        <end position="163"/>
    </location>
</feature>
<evidence type="ECO:0000256" key="4">
    <source>
        <dbReference type="ARBA" id="ARBA00023136"/>
    </source>
</evidence>
<keyword evidence="3 6" id="KW-1133">Transmembrane helix</keyword>
<evidence type="ECO:0000256" key="2">
    <source>
        <dbReference type="ARBA" id="ARBA00022692"/>
    </source>
</evidence>
<feature type="domain" description="ABC transmembrane type-2" evidence="7">
    <location>
        <begin position="24"/>
        <end position="251"/>
    </location>
</feature>
<dbReference type="EMBL" id="JADLQN010000003">
    <property type="protein sequence ID" value="MBF6356592.1"/>
    <property type="molecule type" value="Genomic_DNA"/>
</dbReference>
<organism evidence="8 9">
    <name type="scientific">Nocardia higoensis</name>
    <dbReference type="NCBI Taxonomy" id="228599"/>
    <lineage>
        <taxon>Bacteria</taxon>
        <taxon>Bacillati</taxon>
        <taxon>Actinomycetota</taxon>
        <taxon>Actinomycetes</taxon>
        <taxon>Mycobacteriales</taxon>
        <taxon>Nocardiaceae</taxon>
        <taxon>Nocardia</taxon>
    </lineage>
</organism>
<keyword evidence="6" id="KW-1003">Cell membrane</keyword>
<dbReference type="InterPro" id="IPR013525">
    <property type="entry name" value="ABC2_TM"/>
</dbReference>
<evidence type="ECO:0000256" key="1">
    <source>
        <dbReference type="ARBA" id="ARBA00004141"/>
    </source>
</evidence>
<dbReference type="InterPro" id="IPR000412">
    <property type="entry name" value="ABC_2_transport"/>
</dbReference>
<sequence>MTDSARESWTMLRRNLLQAWRYPSMIVSIIVMPVILLLVFAFVFGGALEMASGGEYIDYLTPGMLLLIPAYLMASLAVQIATDTTKGIVNRFRTMPIAPSSMLAGHVGGTLILGILGTGAMALVGLLIGWRPNANPLEWLAAFGLLALFTLALSWIAVGMGLISPNPESASNLPMPFILLPFLGSGLVATDTMPTGLRQFAEYQPFTPLTETIRGLLMGTEIGGSAVAALAWCAGLGLIGFVWSARVFTRQDR</sequence>
<comment type="similarity">
    <text evidence="6">Belongs to the ABC-2 integral membrane protein family.</text>
</comment>
<keyword evidence="5" id="KW-0046">Antibiotic resistance</keyword>
<keyword evidence="2 6" id="KW-0812">Transmembrane</keyword>
<keyword evidence="9" id="KW-1185">Reference proteome</keyword>
<feature type="transmembrane region" description="Helical" evidence="6">
    <location>
        <begin position="64"/>
        <end position="82"/>
    </location>
</feature>
<dbReference type="PANTHER" id="PTHR43229">
    <property type="entry name" value="NODULATION PROTEIN J"/>
    <property type="match status" value="1"/>
</dbReference>
<evidence type="ECO:0000313" key="8">
    <source>
        <dbReference type="EMBL" id="MBF6356592.1"/>
    </source>
</evidence>